<dbReference type="CDD" id="cd05471">
    <property type="entry name" value="pepsin_like"/>
    <property type="match status" value="1"/>
</dbReference>
<protein>
    <submittedName>
        <fullName evidence="7">Acid protease</fullName>
    </submittedName>
</protein>
<name>A0A166IAW0_9AGAM</name>
<dbReference type="GO" id="GO:0004190">
    <property type="term" value="F:aspartic-type endopeptidase activity"/>
    <property type="evidence" value="ECO:0007669"/>
    <property type="project" value="UniProtKB-KW"/>
</dbReference>
<evidence type="ECO:0000313" key="8">
    <source>
        <dbReference type="Proteomes" id="UP000076532"/>
    </source>
</evidence>
<dbReference type="AlphaFoldDB" id="A0A166IAW0"/>
<evidence type="ECO:0000313" key="7">
    <source>
        <dbReference type="EMBL" id="KZP19625.1"/>
    </source>
</evidence>
<dbReference type="Proteomes" id="UP000076532">
    <property type="component" value="Unassembled WGS sequence"/>
</dbReference>
<dbReference type="InterPro" id="IPR001969">
    <property type="entry name" value="Aspartic_peptidase_AS"/>
</dbReference>
<dbReference type="InterPro" id="IPR021109">
    <property type="entry name" value="Peptidase_aspartic_dom_sf"/>
</dbReference>
<dbReference type="STRING" id="436010.A0A166IAW0"/>
<feature type="active site" evidence="3">
    <location>
        <position position="282"/>
    </location>
</feature>
<dbReference type="PANTHER" id="PTHR47966">
    <property type="entry name" value="BETA-SITE APP-CLEAVING ENZYME, ISOFORM A-RELATED"/>
    <property type="match status" value="1"/>
</dbReference>
<evidence type="ECO:0000256" key="1">
    <source>
        <dbReference type="ARBA" id="ARBA00007447"/>
    </source>
</evidence>
<sequence>MFSSSALLSLLLVAVSFTDASPIRTAHQSTSITSSILKVASQFSLAANQTLVDLDRARVKQLYRNANGGGPKRATSLAANNGVTFTAQVGVGSPATQYTLLIDTGSSNIWIGANNSASYKPTSTSTETSQMITLSTGSGQMSGDTYTDQVTLGLGLVIKKQFIGVATQSQGFDGIDGLLGLGPAGLTKGTLSDENKTVATVMDNLYKQKTIPAETLGMYYAPSTGLPAGEISFGSVDTSKTTGAVNYVPITTNEYASKYWGIDQSISYNGVQILKSSAGMVDSGTTMILISNTAFAAYEKATGGKVDSATGMLKITAAQFSALKNLDFKIGTKTYSLVPDAQIWPRALNSKIGGAKDDIYLVIQSFGSNEGVGFEFINGFAFLQRFYSVYDTTNKRVGFAPTAATTAKTNY</sequence>
<dbReference type="PRINTS" id="PR00792">
    <property type="entry name" value="PEPSIN"/>
</dbReference>
<feature type="domain" description="Peptidase A1" evidence="6">
    <location>
        <begin position="85"/>
        <end position="400"/>
    </location>
</feature>
<dbReference type="InterPro" id="IPR034164">
    <property type="entry name" value="Pepsin-like_dom"/>
</dbReference>
<feature type="active site" evidence="3">
    <location>
        <position position="103"/>
    </location>
</feature>
<dbReference type="EMBL" id="KV417562">
    <property type="protein sequence ID" value="KZP19625.1"/>
    <property type="molecule type" value="Genomic_DNA"/>
</dbReference>
<evidence type="ECO:0000256" key="4">
    <source>
        <dbReference type="RuleBase" id="RU000454"/>
    </source>
</evidence>
<feature type="chain" id="PRO_5007875140" evidence="5">
    <location>
        <begin position="21"/>
        <end position="411"/>
    </location>
</feature>
<dbReference type="InterPro" id="IPR001461">
    <property type="entry name" value="Aspartic_peptidase_A1"/>
</dbReference>
<dbReference type="Pfam" id="PF00026">
    <property type="entry name" value="Asp"/>
    <property type="match status" value="1"/>
</dbReference>
<dbReference type="InterPro" id="IPR033121">
    <property type="entry name" value="PEPTIDASE_A1"/>
</dbReference>
<keyword evidence="8" id="KW-1185">Reference proteome</keyword>
<keyword evidence="5" id="KW-0732">Signal</keyword>
<reference evidence="7 8" key="1">
    <citation type="journal article" date="2016" name="Mol. Biol. Evol.">
        <title>Comparative Genomics of Early-Diverging Mushroom-Forming Fungi Provides Insights into the Origins of Lignocellulose Decay Capabilities.</title>
        <authorList>
            <person name="Nagy L.G."/>
            <person name="Riley R."/>
            <person name="Tritt A."/>
            <person name="Adam C."/>
            <person name="Daum C."/>
            <person name="Floudas D."/>
            <person name="Sun H."/>
            <person name="Yadav J.S."/>
            <person name="Pangilinan J."/>
            <person name="Larsson K.H."/>
            <person name="Matsuura K."/>
            <person name="Barry K."/>
            <person name="Labutti K."/>
            <person name="Kuo R."/>
            <person name="Ohm R.A."/>
            <person name="Bhattacharya S.S."/>
            <person name="Shirouzu T."/>
            <person name="Yoshinaga Y."/>
            <person name="Martin F.M."/>
            <person name="Grigoriev I.V."/>
            <person name="Hibbett D.S."/>
        </authorList>
    </citation>
    <scope>NUCLEOTIDE SEQUENCE [LARGE SCALE GENOMIC DNA]</scope>
    <source>
        <strain evidence="7 8">CBS 109695</strain>
    </source>
</reference>
<dbReference type="Gene3D" id="2.40.70.10">
    <property type="entry name" value="Acid Proteases"/>
    <property type="match status" value="2"/>
</dbReference>
<dbReference type="SUPFAM" id="SSF50630">
    <property type="entry name" value="Acid proteases"/>
    <property type="match status" value="1"/>
</dbReference>
<organism evidence="7 8">
    <name type="scientific">Athelia psychrophila</name>
    <dbReference type="NCBI Taxonomy" id="1759441"/>
    <lineage>
        <taxon>Eukaryota</taxon>
        <taxon>Fungi</taxon>
        <taxon>Dikarya</taxon>
        <taxon>Basidiomycota</taxon>
        <taxon>Agaricomycotina</taxon>
        <taxon>Agaricomycetes</taxon>
        <taxon>Agaricomycetidae</taxon>
        <taxon>Atheliales</taxon>
        <taxon>Atheliaceae</taxon>
        <taxon>Athelia</taxon>
    </lineage>
</organism>
<dbReference type="PANTHER" id="PTHR47966:SF51">
    <property type="entry name" value="BETA-SITE APP-CLEAVING ENZYME, ISOFORM A-RELATED"/>
    <property type="match status" value="1"/>
</dbReference>
<feature type="signal peptide" evidence="5">
    <location>
        <begin position="1"/>
        <end position="20"/>
    </location>
</feature>
<dbReference type="OrthoDB" id="660550at2759"/>
<dbReference type="GO" id="GO:0006508">
    <property type="term" value="P:proteolysis"/>
    <property type="evidence" value="ECO:0007669"/>
    <property type="project" value="UniProtKB-KW"/>
</dbReference>
<accession>A0A166IAW0</accession>
<keyword evidence="4 7" id="KW-0645">Protease</keyword>
<proteinExistence type="inferred from homology"/>
<evidence type="ECO:0000256" key="5">
    <source>
        <dbReference type="SAM" id="SignalP"/>
    </source>
</evidence>
<keyword evidence="2 4" id="KW-0064">Aspartyl protease</keyword>
<evidence type="ECO:0000259" key="6">
    <source>
        <dbReference type="PROSITE" id="PS51767"/>
    </source>
</evidence>
<dbReference type="PROSITE" id="PS51767">
    <property type="entry name" value="PEPTIDASE_A1"/>
    <property type="match status" value="1"/>
</dbReference>
<gene>
    <name evidence="7" type="ORF">FIBSPDRAFT_1045405</name>
</gene>
<evidence type="ECO:0000256" key="3">
    <source>
        <dbReference type="PIRSR" id="PIRSR601461-1"/>
    </source>
</evidence>
<keyword evidence="4" id="KW-0378">Hydrolase</keyword>
<dbReference type="PROSITE" id="PS00141">
    <property type="entry name" value="ASP_PROTEASE"/>
    <property type="match status" value="1"/>
</dbReference>
<evidence type="ECO:0000256" key="2">
    <source>
        <dbReference type="ARBA" id="ARBA00022750"/>
    </source>
</evidence>
<comment type="similarity">
    <text evidence="1 4">Belongs to the peptidase A1 family.</text>
</comment>